<evidence type="ECO:0000259" key="9">
    <source>
        <dbReference type="PROSITE" id="PS50928"/>
    </source>
</evidence>
<dbReference type="Gene3D" id="1.10.3720.10">
    <property type="entry name" value="MetI-like"/>
    <property type="match status" value="1"/>
</dbReference>
<evidence type="ECO:0000256" key="4">
    <source>
        <dbReference type="ARBA" id="ARBA00022519"/>
    </source>
</evidence>
<dbReference type="Pfam" id="PF00528">
    <property type="entry name" value="BPD_transp_1"/>
    <property type="match status" value="1"/>
</dbReference>
<keyword evidence="11" id="KW-1185">Reference proteome</keyword>
<protein>
    <submittedName>
        <fullName evidence="10">ABC transporter permease</fullName>
    </submittedName>
</protein>
<reference evidence="10 11" key="1">
    <citation type="submission" date="2022-10" db="EMBL/GenBank/DDBJ databases">
        <title>Defluviimonas sp. nov., isolated from ocean surface sediments.</title>
        <authorList>
            <person name="He W."/>
            <person name="Wang L."/>
            <person name="Zhang D.-F."/>
        </authorList>
    </citation>
    <scope>NUCLEOTIDE SEQUENCE [LARGE SCALE GENOMIC DNA]</scope>
    <source>
        <strain evidence="10 11">WL0024</strain>
    </source>
</reference>
<evidence type="ECO:0000256" key="7">
    <source>
        <dbReference type="ARBA" id="ARBA00023136"/>
    </source>
</evidence>
<evidence type="ECO:0000256" key="5">
    <source>
        <dbReference type="ARBA" id="ARBA00022692"/>
    </source>
</evidence>
<feature type="transmembrane region" description="Helical" evidence="8">
    <location>
        <begin position="250"/>
        <end position="271"/>
    </location>
</feature>
<comment type="similarity">
    <text evidence="8">Belongs to the binding-protein-dependent transport system permease family.</text>
</comment>
<dbReference type="SUPFAM" id="SSF161098">
    <property type="entry name" value="MetI-like"/>
    <property type="match status" value="1"/>
</dbReference>
<dbReference type="InterPro" id="IPR000515">
    <property type="entry name" value="MetI-like"/>
</dbReference>
<evidence type="ECO:0000256" key="2">
    <source>
        <dbReference type="ARBA" id="ARBA00022448"/>
    </source>
</evidence>
<keyword evidence="3" id="KW-1003">Cell membrane</keyword>
<evidence type="ECO:0000256" key="6">
    <source>
        <dbReference type="ARBA" id="ARBA00022989"/>
    </source>
</evidence>
<evidence type="ECO:0000256" key="3">
    <source>
        <dbReference type="ARBA" id="ARBA00022475"/>
    </source>
</evidence>
<feature type="transmembrane region" description="Helical" evidence="8">
    <location>
        <begin position="145"/>
        <end position="171"/>
    </location>
</feature>
<feature type="transmembrane region" description="Helical" evidence="8">
    <location>
        <begin position="192"/>
        <end position="214"/>
    </location>
</feature>
<feature type="transmembrane region" description="Helical" evidence="8">
    <location>
        <begin position="115"/>
        <end position="139"/>
    </location>
</feature>
<keyword evidence="4" id="KW-0997">Cell inner membrane</keyword>
<gene>
    <name evidence="10" type="ORF">OEZ60_07895</name>
</gene>
<accession>A0ABT2X4L7</accession>
<comment type="caution">
    <text evidence="10">The sequence shown here is derived from an EMBL/GenBank/DDBJ whole genome shotgun (WGS) entry which is preliminary data.</text>
</comment>
<dbReference type="CDD" id="cd06261">
    <property type="entry name" value="TM_PBP2"/>
    <property type="match status" value="1"/>
</dbReference>
<evidence type="ECO:0000256" key="8">
    <source>
        <dbReference type="RuleBase" id="RU363032"/>
    </source>
</evidence>
<feature type="transmembrane region" description="Helical" evidence="8">
    <location>
        <begin position="21"/>
        <end position="42"/>
    </location>
</feature>
<dbReference type="InterPro" id="IPR035906">
    <property type="entry name" value="MetI-like_sf"/>
</dbReference>
<name>A0ABT2X4L7_9RHOB</name>
<keyword evidence="7 8" id="KW-0472">Membrane</keyword>
<comment type="subcellular location">
    <subcellularLocation>
        <location evidence="1">Cell inner membrane</location>
        <topology evidence="1">Multi-pass membrane protein</topology>
    </subcellularLocation>
    <subcellularLocation>
        <location evidence="8">Cell membrane</location>
        <topology evidence="8">Multi-pass membrane protein</topology>
    </subcellularLocation>
</comment>
<dbReference type="PROSITE" id="PS50928">
    <property type="entry name" value="ABC_TM1"/>
    <property type="match status" value="1"/>
</dbReference>
<dbReference type="RefSeq" id="WP_263334845.1">
    <property type="nucleotide sequence ID" value="NZ_JAOVQO010000006.1"/>
</dbReference>
<evidence type="ECO:0000256" key="1">
    <source>
        <dbReference type="ARBA" id="ARBA00004429"/>
    </source>
</evidence>
<proteinExistence type="inferred from homology"/>
<evidence type="ECO:0000313" key="10">
    <source>
        <dbReference type="EMBL" id="MCU9847927.1"/>
    </source>
</evidence>
<feature type="domain" description="ABC transmembrane type-1" evidence="9">
    <location>
        <begin position="80"/>
        <end position="268"/>
    </location>
</feature>
<organism evidence="10 11">
    <name type="scientific">Albidovulum salinarum</name>
    <dbReference type="NCBI Taxonomy" id="2984153"/>
    <lineage>
        <taxon>Bacteria</taxon>
        <taxon>Pseudomonadati</taxon>
        <taxon>Pseudomonadota</taxon>
        <taxon>Alphaproteobacteria</taxon>
        <taxon>Rhodobacterales</taxon>
        <taxon>Paracoccaceae</taxon>
        <taxon>Albidovulum</taxon>
    </lineage>
</organism>
<dbReference type="PANTHER" id="PTHR43357:SF4">
    <property type="entry name" value="INNER MEMBRANE ABC TRANSPORTER PERMEASE PROTEIN YDCV"/>
    <property type="match status" value="1"/>
</dbReference>
<sequence>MKHLPAYFTFWHILGHYSLKWTAYLVLAFLMLPIVIIVPLSFNAEPYFTFTDGMLALDPAAYSTRWYQAIFSDANWLLSIKNSFLIGALAATLSTVLGTIAAVGLSSPVMPFKRLITALLLSPMIVPLIIIAAGMFFFYTRFNLVGSYAGLVIAHAALGVPFVIITVTATLSGFDRSLYNAGISMGASPVKVFWDVVIPLIRPGVISGGLFAFVTSFDEVVLVLFLAGPEQRTIPRQMFSGLREQINPTILAVATLLILISIALLVTLEILRRRSERMRGTEF</sequence>
<keyword evidence="2 8" id="KW-0813">Transport</keyword>
<feature type="transmembrane region" description="Helical" evidence="8">
    <location>
        <begin position="84"/>
        <end position="103"/>
    </location>
</feature>
<dbReference type="PANTHER" id="PTHR43357">
    <property type="entry name" value="INNER MEMBRANE ABC TRANSPORTER PERMEASE PROTEIN YDCV"/>
    <property type="match status" value="1"/>
</dbReference>
<dbReference type="Proteomes" id="UP001209535">
    <property type="component" value="Unassembled WGS sequence"/>
</dbReference>
<keyword evidence="5 8" id="KW-0812">Transmembrane</keyword>
<dbReference type="EMBL" id="JAOVQO010000006">
    <property type="protein sequence ID" value="MCU9847927.1"/>
    <property type="molecule type" value="Genomic_DNA"/>
</dbReference>
<keyword evidence="6 8" id="KW-1133">Transmembrane helix</keyword>
<evidence type="ECO:0000313" key="11">
    <source>
        <dbReference type="Proteomes" id="UP001209535"/>
    </source>
</evidence>